<evidence type="ECO:0000313" key="3">
    <source>
        <dbReference type="Proteomes" id="UP000031668"/>
    </source>
</evidence>
<comment type="caution">
    <text evidence="2">The sequence shown here is derived from an EMBL/GenBank/DDBJ whole genome shotgun (WGS) entry which is preliminary data.</text>
</comment>
<reference evidence="2 3" key="1">
    <citation type="journal article" date="2014" name="Genome Biol. Evol.">
        <title>The genome of the myxosporean Thelohanellus kitauei shows adaptations to nutrient acquisition within its fish host.</title>
        <authorList>
            <person name="Yang Y."/>
            <person name="Xiong J."/>
            <person name="Zhou Z."/>
            <person name="Huo F."/>
            <person name="Miao W."/>
            <person name="Ran C."/>
            <person name="Liu Y."/>
            <person name="Zhang J."/>
            <person name="Feng J."/>
            <person name="Wang M."/>
            <person name="Wang M."/>
            <person name="Wang L."/>
            <person name="Yao B."/>
        </authorList>
    </citation>
    <scope>NUCLEOTIDE SEQUENCE [LARGE SCALE GENOMIC DNA]</scope>
    <source>
        <strain evidence="2">Wuqing</strain>
    </source>
</reference>
<feature type="domain" description="HAT C-terminal dimerisation" evidence="1">
    <location>
        <begin position="150"/>
        <end position="201"/>
    </location>
</feature>
<dbReference type="EMBL" id="JWZT01004937">
    <property type="protein sequence ID" value="KII62580.1"/>
    <property type="molecule type" value="Genomic_DNA"/>
</dbReference>
<dbReference type="AlphaFoldDB" id="A0A0C2M6C4"/>
<evidence type="ECO:0000259" key="1">
    <source>
        <dbReference type="Pfam" id="PF05699"/>
    </source>
</evidence>
<evidence type="ECO:0000313" key="2">
    <source>
        <dbReference type="EMBL" id="KII62580.1"/>
    </source>
</evidence>
<dbReference type="SUPFAM" id="SSF53098">
    <property type="entry name" value="Ribonuclease H-like"/>
    <property type="match status" value="1"/>
</dbReference>
<organism evidence="2 3">
    <name type="scientific">Thelohanellus kitauei</name>
    <name type="common">Myxosporean</name>
    <dbReference type="NCBI Taxonomy" id="669202"/>
    <lineage>
        <taxon>Eukaryota</taxon>
        <taxon>Metazoa</taxon>
        <taxon>Cnidaria</taxon>
        <taxon>Myxozoa</taxon>
        <taxon>Myxosporea</taxon>
        <taxon>Bivalvulida</taxon>
        <taxon>Platysporina</taxon>
        <taxon>Myxobolidae</taxon>
        <taxon>Thelohanellus</taxon>
    </lineage>
</organism>
<name>A0A0C2M6C4_THEKT</name>
<dbReference type="InterPro" id="IPR008906">
    <property type="entry name" value="HATC_C_dom"/>
</dbReference>
<sequence>MIERLKRNKEAVYSNITFINLQAQFDITYRCEWKMLRILKLLLEPCRYASEIVAGGLYISRSVILPTITCVRCFMVVTDDDPAFATRFKIAFLNNFDTSLEFMNILCLKLSTALFCYFSGSDDDSGSTQSNTNLTVYRYRSEPKIDDNEVVALIARKYICTPETSVPYERHFSSSGSITNDERASLSSDNVYNLVCLNNWINKEYKK</sequence>
<gene>
    <name evidence="2" type="ORF">RF11_05212</name>
</gene>
<protein>
    <recommendedName>
        <fullName evidence="1">HAT C-terminal dimerisation domain-containing protein</fullName>
    </recommendedName>
</protein>
<dbReference type="GO" id="GO:0046983">
    <property type="term" value="F:protein dimerization activity"/>
    <property type="evidence" value="ECO:0007669"/>
    <property type="project" value="InterPro"/>
</dbReference>
<dbReference type="OMA" id="WINKEYK"/>
<accession>A0A0C2M6C4</accession>
<dbReference type="OrthoDB" id="1607513at2759"/>
<dbReference type="Proteomes" id="UP000031668">
    <property type="component" value="Unassembled WGS sequence"/>
</dbReference>
<keyword evidence="3" id="KW-1185">Reference proteome</keyword>
<dbReference type="InterPro" id="IPR012337">
    <property type="entry name" value="RNaseH-like_sf"/>
</dbReference>
<proteinExistence type="predicted"/>
<dbReference type="Pfam" id="PF05699">
    <property type="entry name" value="Dimer_Tnp_hAT"/>
    <property type="match status" value="1"/>
</dbReference>